<reference evidence="2" key="2">
    <citation type="journal article" date="2015" name="Data Brief">
        <title>Shoot transcriptome of the giant reed, Arundo donax.</title>
        <authorList>
            <person name="Barrero R.A."/>
            <person name="Guerrero F.D."/>
            <person name="Moolhuijzen P."/>
            <person name="Goolsby J.A."/>
            <person name="Tidwell J."/>
            <person name="Bellgard S.E."/>
            <person name="Bellgard M.I."/>
        </authorList>
    </citation>
    <scope>NUCLEOTIDE SEQUENCE</scope>
    <source>
        <tissue evidence="2">Shoot tissue taken approximately 20 cm above the soil surface</tissue>
    </source>
</reference>
<dbReference type="AlphaFoldDB" id="A0A0A9BAC7"/>
<evidence type="ECO:0000256" key="1">
    <source>
        <dbReference type="SAM" id="Phobius"/>
    </source>
</evidence>
<evidence type="ECO:0000313" key="2">
    <source>
        <dbReference type="EMBL" id="JAD58145.1"/>
    </source>
</evidence>
<proteinExistence type="predicted"/>
<keyword evidence="1" id="KW-0812">Transmembrane</keyword>
<accession>A0A0A9BAC7</accession>
<organism evidence="2">
    <name type="scientific">Arundo donax</name>
    <name type="common">Giant reed</name>
    <name type="synonym">Donax arundinaceus</name>
    <dbReference type="NCBI Taxonomy" id="35708"/>
    <lineage>
        <taxon>Eukaryota</taxon>
        <taxon>Viridiplantae</taxon>
        <taxon>Streptophyta</taxon>
        <taxon>Embryophyta</taxon>
        <taxon>Tracheophyta</taxon>
        <taxon>Spermatophyta</taxon>
        <taxon>Magnoliopsida</taxon>
        <taxon>Liliopsida</taxon>
        <taxon>Poales</taxon>
        <taxon>Poaceae</taxon>
        <taxon>PACMAD clade</taxon>
        <taxon>Arundinoideae</taxon>
        <taxon>Arundineae</taxon>
        <taxon>Arundo</taxon>
    </lineage>
</organism>
<keyword evidence="1" id="KW-0472">Membrane</keyword>
<feature type="transmembrane region" description="Helical" evidence="1">
    <location>
        <begin position="12"/>
        <end position="30"/>
    </location>
</feature>
<reference evidence="2" key="1">
    <citation type="submission" date="2014-09" db="EMBL/GenBank/DDBJ databases">
        <authorList>
            <person name="Magalhaes I.L.F."/>
            <person name="Oliveira U."/>
            <person name="Santos F.R."/>
            <person name="Vidigal T.H.D.A."/>
            <person name="Brescovit A.D."/>
            <person name="Santos A.J."/>
        </authorList>
    </citation>
    <scope>NUCLEOTIDE SEQUENCE</scope>
    <source>
        <tissue evidence="2">Shoot tissue taken approximately 20 cm above the soil surface</tissue>
    </source>
</reference>
<dbReference type="EMBL" id="GBRH01239750">
    <property type="protein sequence ID" value="JAD58145.1"/>
    <property type="molecule type" value="Transcribed_RNA"/>
</dbReference>
<keyword evidence="1" id="KW-1133">Transmembrane helix</keyword>
<name>A0A0A9BAC7_ARUDO</name>
<sequence length="31" mass="3595">MLIIYKHNNLPCLNHGFLSAFYLTIFDLAVL</sequence>
<protein>
    <submittedName>
        <fullName evidence="2">Uncharacterized protein</fullName>
    </submittedName>
</protein>